<proteinExistence type="predicted"/>
<evidence type="ECO:0000256" key="3">
    <source>
        <dbReference type="PROSITE-ProRule" id="PRU00023"/>
    </source>
</evidence>
<dbReference type="EMBL" id="JARIHO010000025">
    <property type="protein sequence ID" value="KAJ7342595.1"/>
    <property type="molecule type" value="Genomic_DNA"/>
</dbReference>
<sequence>MLILKTCSNHPAPAQRHAEPHKSIDPMVAATRCPGGQAEKVKNCANHENWDSLAESRGVFTSAQLTARLLINFGRFRLVSLQLEQLRDCDGRESEVAKALLDMPSSLESIYDRILQNITNPDMLSTVCRAINWLIFATRPMELDEIIDALVVDFNILELLQADSPHYRSLCRLNDIDDMYRQWRKPGVRKSAPILPPLYMAAFTGIFQVVAALIERGADVNERAGRYGNILQIAAHDGHTEIVRLLIEHGANVNAQGGESGNALQAAPRQGHIQVARLLIDRGADVNAQGGEYANALQAASGEGHTDIVRLLLDRGANVNARGGEYATALQAAARGGRTDVVRLLLERGADVNAEGGVNGDALHAASYANNRAIIDLLSKHGAVWNAQADFRPSPGSLRQRPTDYLAASKILATSEVASMLSASSFTLSMPSRGRKKRIP</sequence>
<dbReference type="Pfam" id="PF12796">
    <property type="entry name" value="Ank_2"/>
    <property type="match status" value="2"/>
</dbReference>
<feature type="repeat" description="ANK" evidence="3">
    <location>
        <begin position="325"/>
        <end position="357"/>
    </location>
</feature>
<dbReference type="PANTHER" id="PTHR24180:SF45">
    <property type="entry name" value="POLY [ADP-RIBOSE] POLYMERASE TANKYRASE"/>
    <property type="match status" value="1"/>
</dbReference>
<feature type="repeat" description="ANK" evidence="3">
    <location>
        <begin position="197"/>
        <end position="225"/>
    </location>
</feature>
<evidence type="ECO:0000313" key="4">
    <source>
        <dbReference type="EMBL" id="KAJ7342595.1"/>
    </source>
</evidence>
<keyword evidence="1" id="KW-0677">Repeat</keyword>
<dbReference type="PROSITE" id="PS50297">
    <property type="entry name" value="ANK_REP_REGION"/>
    <property type="match status" value="5"/>
</dbReference>
<feature type="repeat" description="ANK" evidence="3">
    <location>
        <begin position="226"/>
        <end position="258"/>
    </location>
</feature>
<dbReference type="SUPFAM" id="SSF48403">
    <property type="entry name" value="Ankyrin repeat"/>
    <property type="match status" value="1"/>
</dbReference>
<dbReference type="InterPro" id="IPR002110">
    <property type="entry name" value="Ankyrin_rpt"/>
</dbReference>
<evidence type="ECO:0000313" key="5">
    <source>
        <dbReference type="Proteomes" id="UP001218218"/>
    </source>
</evidence>
<dbReference type="PANTHER" id="PTHR24180">
    <property type="entry name" value="CYCLIN-DEPENDENT KINASE INHIBITOR 2C-RELATED"/>
    <property type="match status" value="1"/>
</dbReference>
<keyword evidence="2 3" id="KW-0040">ANK repeat</keyword>
<gene>
    <name evidence="4" type="ORF">DFH08DRAFT_1082126</name>
</gene>
<evidence type="ECO:0000256" key="2">
    <source>
        <dbReference type="ARBA" id="ARBA00023043"/>
    </source>
</evidence>
<protein>
    <submittedName>
        <fullName evidence="4">Ankyrin repeat-containing domain protein</fullName>
    </submittedName>
</protein>
<dbReference type="Gene3D" id="1.25.40.20">
    <property type="entry name" value="Ankyrin repeat-containing domain"/>
    <property type="match status" value="1"/>
</dbReference>
<dbReference type="InterPro" id="IPR051637">
    <property type="entry name" value="Ank_repeat_dom-contain_49"/>
</dbReference>
<reference evidence="4" key="1">
    <citation type="submission" date="2023-03" db="EMBL/GenBank/DDBJ databases">
        <title>Massive genome expansion in bonnet fungi (Mycena s.s.) driven by repeated elements and novel gene families across ecological guilds.</title>
        <authorList>
            <consortium name="Lawrence Berkeley National Laboratory"/>
            <person name="Harder C.B."/>
            <person name="Miyauchi S."/>
            <person name="Viragh M."/>
            <person name="Kuo A."/>
            <person name="Thoen E."/>
            <person name="Andreopoulos B."/>
            <person name="Lu D."/>
            <person name="Skrede I."/>
            <person name="Drula E."/>
            <person name="Henrissat B."/>
            <person name="Morin E."/>
            <person name="Kohler A."/>
            <person name="Barry K."/>
            <person name="LaButti K."/>
            <person name="Morin E."/>
            <person name="Salamov A."/>
            <person name="Lipzen A."/>
            <person name="Mereny Z."/>
            <person name="Hegedus B."/>
            <person name="Baldrian P."/>
            <person name="Stursova M."/>
            <person name="Weitz H."/>
            <person name="Taylor A."/>
            <person name="Grigoriev I.V."/>
            <person name="Nagy L.G."/>
            <person name="Martin F."/>
            <person name="Kauserud H."/>
        </authorList>
    </citation>
    <scope>NUCLEOTIDE SEQUENCE</scope>
    <source>
        <strain evidence="4">CBHHK002</strain>
    </source>
</reference>
<dbReference type="InterPro" id="IPR036770">
    <property type="entry name" value="Ankyrin_rpt-contain_sf"/>
</dbReference>
<name>A0AAD6ZVX9_9AGAR</name>
<dbReference type="SMART" id="SM00248">
    <property type="entry name" value="ANK"/>
    <property type="match status" value="6"/>
</dbReference>
<dbReference type="Proteomes" id="UP001218218">
    <property type="component" value="Unassembled WGS sequence"/>
</dbReference>
<accession>A0AAD6ZVX9</accession>
<feature type="repeat" description="ANK" evidence="3">
    <location>
        <begin position="292"/>
        <end position="324"/>
    </location>
</feature>
<evidence type="ECO:0000256" key="1">
    <source>
        <dbReference type="ARBA" id="ARBA00022737"/>
    </source>
</evidence>
<organism evidence="4 5">
    <name type="scientific">Mycena albidolilacea</name>
    <dbReference type="NCBI Taxonomy" id="1033008"/>
    <lineage>
        <taxon>Eukaryota</taxon>
        <taxon>Fungi</taxon>
        <taxon>Dikarya</taxon>
        <taxon>Basidiomycota</taxon>
        <taxon>Agaricomycotina</taxon>
        <taxon>Agaricomycetes</taxon>
        <taxon>Agaricomycetidae</taxon>
        <taxon>Agaricales</taxon>
        <taxon>Marasmiineae</taxon>
        <taxon>Mycenaceae</taxon>
        <taxon>Mycena</taxon>
    </lineage>
</organism>
<comment type="caution">
    <text evidence="4">The sequence shown here is derived from an EMBL/GenBank/DDBJ whole genome shotgun (WGS) entry which is preliminary data.</text>
</comment>
<keyword evidence="5" id="KW-1185">Reference proteome</keyword>
<feature type="repeat" description="ANK" evidence="3">
    <location>
        <begin position="259"/>
        <end position="291"/>
    </location>
</feature>
<dbReference type="AlphaFoldDB" id="A0AAD6ZVX9"/>
<dbReference type="PROSITE" id="PS50088">
    <property type="entry name" value="ANK_REPEAT"/>
    <property type="match status" value="5"/>
</dbReference>